<reference evidence="13" key="1">
    <citation type="journal article" date="2020" name="mSystems">
        <title>Genome- and Community-Level Interaction Insights into Carbon Utilization and Element Cycling Functions of Hydrothermarchaeota in Hydrothermal Sediment.</title>
        <authorList>
            <person name="Zhou Z."/>
            <person name="Liu Y."/>
            <person name="Xu W."/>
            <person name="Pan J."/>
            <person name="Luo Z.H."/>
            <person name="Li M."/>
        </authorList>
    </citation>
    <scope>NUCLEOTIDE SEQUENCE [LARGE SCALE GENOMIC DNA]</scope>
    <source>
        <strain evidence="13">SpSt-548</strain>
    </source>
</reference>
<organism evidence="13">
    <name type="scientific">Desulfobacca acetoxidans</name>
    <dbReference type="NCBI Taxonomy" id="60893"/>
    <lineage>
        <taxon>Bacteria</taxon>
        <taxon>Pseudomonadati</taxon>
        <taxon>Thermodesulfobacteriota</taxon>
        <taxon>Desulfobaccia</taxon>
        <taxon>Desulfobaccales</taxon>
        <taxon>Desulfobaccaceae</taxon>
        <taxon>Desulfobacca</taxon>
    </lineage>
</organism>
<comment type="function">
    <text evidence="11">Catalyzes the formation of phosphatidylethanolamine (PtdEtn) from phosphatidylserine (PtdSer).</text>
</comment>
<keyword evidence="5 11" id="KW-0472">Membrane</keyword>
<protein>
    <recommendedName>
        <fullName evidence="11">Phosphatidylserine decarboxylase proenzyme</fullName>
        <ecNumber evidence="11">4.1.1.65</ecNumber>
    </recommendedName>
    <component>
        <recommendedName>
            <fullName evidence="11">Phosphatidylserine decarboxylase alpha chain</fullName>
        </recommendedName>
    </component>
    <component>
        <recommendedName>
            <fullName evidence="11">Phosphatidylserine decarboxylase beta chain</fullName>
        </recommendedName>
    </component>
</protein>
<keyword evidence="7 11" id="KW-0594">Phospholipid biosynthesis</keyword>
<evidence type="ECO:0000256" key="2">
    <source>
        <dbReference type="ARBA" id="ARBA00022516"/>
    </source>
</evidence>
<feature type="active site" description="Schiff-base intermediate with substrate; via pyruvic acid" evidence="11">
    <location>
        <position position="187"/>
    </location>
</feature>
<keyword evidence="9 11" id="KW-1208">Phospholipid metabolism</keyword>
<evidence type="ECO:0000256" key="10">
    <source>
        <dbReference type="ARBA" id="ARBA00023317"/>
    </source>
</evidence>
<dbReference type="HAMAP" id="MF_00664">
    <property type="entry name" value="PS_decarb_PSD_A"/>
    <property type="match status" value="1"/>
</dbReference>
<comment type="catalytic activity">
    <reaction evidence="11">
        <text>a 1,2-diacyl-sn-glycero-3-phospho-L-serine + H(+) = a 1,2-diacyl-sn-glycero-3-phosphoethanolamine + CO2</text>
        <dbReference type="Rhea" id="RHEA:20828"/>
        <dbReference type="ChEBI" id="CHEBI:15378"/>
        <dbReference type="ChEBI" id="CHEBI:16526"/>
        <dbReference type="ChEBI" id="CHEBI:57262"/>
        <dbReference type="ChEBI" id="CHEBI:64612"/>
        <dbReference type="EC" id="4.1.1.65"/>
    </reaction>
</comment>
<evidence type="ECO:0000256" key="7">
    <source>
        <dbReference type="ARBA" id="ARBA00023209"/>
    </source>
</evidence>
<dbReference type="Pfam" id="PF02666">
    <property type="entry name" value="PS_Dcarbxylase"/>
    <property type="match status" value="1"/>
</dbReference>
<dbReference type="GO" id="GO:0005886">
    <property type="term" value="C:plasma membrane"/>
    <property type="evidence" value="ECO:0007669"/>
    <property type="project" value="UniProtKB-SubCell"/>
</dbReference>
<keyword evidence="2 11" id="KW-0444">Lipid biosynthesis</keyword>
<dbReference type="NCBIfam" id="NF003678">
    <property type="entry name" value="PRK05305.1-2"/>
    <property type="match status" value="1"/>
</dbReference>
<sequence>MAHSPVLGQGPIAIPGFRFIGIAGALTLLCWLLDFPLLAFLGCLATGFLVYFFRNPERTIPGDPALIVAPADGKVIRVDEGQSHELLPGPATRVAIFMNVFDVHVNRAPVAGRVLRTRHQPGRFLAAFKDEAVTANEQFATLWETPDGRQVLTVQIAGLLARRIVPAVKEGDRLDKGAPFGMICFGSRVDLYLPPQCDIMVNTGDRVKAGESPVARWSG</sequence>
<dbReference type="PANTHER" id="PTHR35809">
    <property type="entry name" value="ARCHAETIDYLSERINE DECARBOXYLASE PROENZYME-RELATED"/>
    <property type="match status" value="1"/>
</dbReference>
<proteinExistence type="inferred from homology"/>
<feature type="transmembrane region" description="Helical" evidence="12">
    <location>
        <begin position="35"/>
        <end position="53"/>
    </location>
</feature>
<evidence type="ECO:0000256" key="8">
    <source>
        <dbReference type="ARBA" id="ARBA00023239"/>
    </source>
</evidence>
<keyword evidence="6 11" id="KW-0865">Zymogen</keyword>
<evidence type="ECO:0000256" key="4">
    <source>
        <dbReference type="ARBA" id="ARBA00023098"/>
    </source>
</evidence>
<evidence type="ECO:0000256" key="9">
    <source>
        <dbReference type="ARBA" id="ARBA00023264"/>
    </source>
</evidence>
<dbReference type="UniPathway" id="UPA00558">
    <property type="reaction ID" value="UER00616"/>
</dbReference>
<evidence type="ECO:0000256" key="12">
    <source>
        <dbReference type="SAM" id="Phobius"/>
    </source>
</evidence>
<comment type="cofactor">
    <cofactor evidence="11">
        <name>pyruvate</name>
        <dbReference type="ChEBI" id="CHEBI:15361"/>
    </cofactor>
    <text evidence="11">Binds 1 pyruvoyl group covalently per subunit.</text>
</comment>
<comment type="PTM">
    <text evidence="11">Is synthesized initially as an inactive proenzyme. Formation of the active enzyme involves a self-maturation process in which the active site pyruvoyl group is generated from an internal serine residue via an autocatalytic post-translational modification. Two non-identical subunits are generated from the proenzyme in this reaction, and the pyruvate is formed at the N-terminus of the alpha chain, which is derived from the carboxyl end of the proenzyme. The post-translation cleavage follows an unusual pathway, termed non-hydrolytic serinolysis, in which the side chain hydroxyl group of the serine supplies its oxygen atom to form the C-terminus of the beta chain, while the remainder of the serine residue undergoes an oxidative deamination to produce ammonia and the pyruvoyl prosthetic group on the alpha chain.</text>
</comment>
<keyword evidence="12" id="KW-1133">Transmembrane helix</keyword>
<comment type="caution">
    <text evidence="13">The sequence shown here is derived from an EMBL/GenBank/DDBJ whole genome shotgun (WGS) entry which is preliminary data.</text>
</comment>
<keyword evidence="8 11" id="KW-0456">Lyase</keyword>
<comment type="subunit">
    <text evidence="11">Heterodimer of a large membrane-associated beta subunit and a small pyruvoyl-containing alpha subunit.</text>
</comment>
<name>A0A7V4G8B1_9BACT</name>
<evidence type="ECO:0000313" key="13">
    <source>
        <dbReference type="EMBL" id="HGS05242.1"/>
    </source>
</evidence>
<feature type="modified residue" description="Pyruvic acid (Ser); by autocatalysis" evidence="11">
    <location>
        <position position="187"/>
    </location>
</feature>
<keyword evidence="3 11" id="KW-0210">Decarboxylase</keyword>
<gene>
    <name evidence="11" type="primary">psd</name>
    <name evidence="13" type="ORF">ENT08_05815</name>
</gene>
<keyword evidence="12" id="KW-0812">Transmembrane</keyword>
<evidence type="ECO:0000256" key="5">
    <source>
        <dbReference type="ARBA" id="ARBA00023136"/>
    </source>
</evidence>
<accession>A0A7V4G8B1</accession>
<evidence type="ECO:0000256" key="3">
    <source>
        <dbReference type="ARBA" id="ARBA00022793"/>
    </source>
</evidence>
<feature type="chain" id="PRO_5031641885" description="Phosphatidylserine decarboxylase beta chain" evidence="11">
    <location>
        <begin position="1"/>
        <end position="186"/>
    </location>
</feature>
<dbReference type="InterPro" id="IPR003817">
    <property type="entry name" value="PS_Dcarbxylase"/>
</dbReference>
<dbReference type="EMBL" id="DSXI01000340">
    <property type="protein sequence ID" value="HGS05242.1"/>
    <property type="molecule type" value="Genomic_DNA"/>
</dbReference>
<evidence type="ECO:0000256" key="11">
    <source>
        <dbReference type="HAMAP-Rule" id="MF_00664"/>
    </source>
</evidence>
<dbReference type="GO" id="GO:0006646">
    <property type="term" value="P:phosphatidylethanolamine biosynthetic process"/>
    <property type="evidence" value="ECO:0007669"/>
    <property type="project" value="UniProtKB-UniRule"/>
</dbReference>
<keyword evidence="10 11" id="KW-0670">Pyruvate</keyword>
<dbReference type="InterPro" id="IPR033175">
    <property type="entry name" value="PSD-A"/>
</dbReference>
<dbReference type="NCBIfam" id="NF003685">
    <property type="entry name" value="PRK05305.2-5"/>
    <property type="match status" value="1"/>
</dbReference>
<dbReference type="PANTHER" id="PTHR35809:SF1">
    <property type="entry name" value="ARCHAETIDYLSERINE DECARBOXYLASE PROENZYME-RELATED"/>
    <property type="match status" value="1"/>
</dbReference>
<comment type="subcellular location">
    <subcellularLocation>
        <location evidence="11">Cell membrane</location>
        <topology evidence="11">Peripheral membrane protein</topology>
    </subcellularLocation>
</comment>
<feature type="chain" id="PRO_5031641884" description="Phosphatidylserine decarboxylase alpha chain" evidence="11">
    <location>
        <begin position="187"/>
        <end position="219"/>
    </location>
</feature>
<feature type="site" description="Cleavage (non-hydrolytic); by autocatalysis" evidence="11">
    <location>
        <begin position="186"/>
        <end position="187"/>
    </location>
</feature>
<dbReference type="GO" id="GO:0004609">
    <property type="term" value="F:phosphatidylserine decarboxylase activity"/>
    <property type="evidence" value="ECO:0007669"/>
    <property type="project" value="UniProtKB-UniRule"/>
</dbReference>
<keyword evidence="1 11" id="KW-1003">Cell membrane</keyword>
<evidence type="ECO:0000256" key="6">
    <source>
        <dbReference type="ARBA" id="ARBA00023145"/>
    </source>
</evidence>
<comment type="similarity">
    <text evidence="11">Belongs to the phosphatidylserine decarboxylase family. PSD-A subfamily.</text>
</comment>
<dbReference type="EC" id="4.1.1.65" evidence="11"/>
<keyword evidence="4 11" id="KW-0443">Lipid metabolism</keyword>
<comment type="pathway">
    <text evidence="11">Phospholipid metabolism; phosphatidylethanolamine biosynthesis; phosphatidylethanolamine from CDP-diacylglycerol: step 2/2.</text>
</comment>
<evidence type="ECO:0000256" key="1">
    <source>
        <dbReference type="ARBA" id="ARBA00022475"/>
    </source>
</evidence>
<dbReference type="AlphaFoldDB" id="A0A7V4G8B1"/>